<proteinExistence type="predicted"/>
<evidence type="ECO:0000313" key="7">
    <source>
        <dbReference type="Proteomes" id="UP001273209"/>
    </source>
</evidence>
<dbReference type="Pfam" id="PF12796">
    <property type="entry name" value="Ank_2"/>
    <property type="match status" value="6"/>
</dbReference>
<dbReference type="RefSeq" id="XP_062754047.1">
    <property type="nucleotide sequence ID" value="XM_062901658.1"/>
</dbReference>
<dbReference type="Gene3D" id="1.25.40.20">
    <property type="entry name" value="Ankyrin repeat-containing domain"/>
    <property type="match status" value="8"/>
</dbReference>
<keyword evidence="2 3" id="KW-0040">ANK repeat</keyword>
<reference evidence="6" key="1">
    <citation type="submission" date="2023-11" db="EMBL/GenBank/DDBJ databases">
        <title>The genome sequences of three competitors of mushroom-forming fungi.</title>
        <authorList>
            <person name="Beijen E."/>
            <person name="Ohm R.A."/>
        </authorList>
    </citation>
    <scope>NUCLEOTIDE SEQUENCE</scope>
    <source>
        <strain evidence="6">CBS 100526</strain>
    </source>
</reference>
<dbReference type="PROSITE" id="PS50297">
    <property type="entry name" value="ANK_REP_REGION"/>
    <property type="match status" value="21"/>
</dbReference>
<protein>
    <recommendedName>
        <fullName evidence="5">Nephrocystin 3-like N-terminal domain-containing protein</fullName>
    </recommendedName>
</protein>
<dbReference type="InterPro" id="IPR029058">
    <property type="entry name" value="AB_hydrolase_fold"/>
</dbReference>
<feature type="repeat" description="ANK" evidence="3">
    <location>
        <begin position="1416"/>
        <end position="1448"/>
    </location>
</feature>
<keyword evidence="7" id="KW-1185">Reference proteome</keyword>
<dbReference type="PRINTS" id="PR01415">
    <property type="entry name" value="ANKYRIN"/>
</dbReference>
<feature type="repeat" description="ANK" evidence="3">
    <location>
        <begin position="1615"/>
        <end position="1647"/>
    </location>
</feature>
<feature type="repeat" description="ANK" evidence="3">
    <location>
        <begin position="1248"/>
        <end position="1280"/>
    </location>
</feature>
<feature type="repeat" description="ANK" evidence="3">
    <location>
        <begin position="1482"/>
        <end position="1514"/>
    </location>
</feature>
<dbReference type="GeneID" id="87921563"/>
<feature type="repeat" description="ANK" evidence="3">
    <location>
        <begin position="1180"/>
        <end position="1212"/>
    </location>
</feature>
<feature type="domain" description="Nephrocystin 3-like N-terminal" evidence="5">
    <location>
        <begin position="477"/>
        <end position="657"/>
    </location>
</feature>
<feature type="repeat" description="ANK" evidence="3">
    <location>
        <begin position="1147"/>
        <end position="1179"/>
    </location>
</feature>
<evidence type="ECO:0000259" key="5">
    <source>
        <dbReference type="Pfam" id="PF24883"/>
    </source>
</evidence>
<comment type="caution">
    <text evidence="6">The sequence shown here is derived from an EMBL/GenBank/DDBJ whole genome shotgun (WGS) entry which is preliminary data.</text>
</comment>
<dbReference type="EMBL" id="JAWRVG010000029">
    <property type="protein sequence ID" value="KAK4069551.1"/>
    <property type="molecule type" value="Genomic_DNA"/>
</dbReference>
<feature type="compositionally biased region" description="Basic and acidic residues" evidence="4">
    <location>
        <begin position="31"/>
        <end position="43"/>
    </location>
</feature>
<evidence type="ECO:0000256" key="2">
    <source>
        <dbReference type="ARBA" id="ARBA00023043"/>
    </source>
</evidence>
<feature type="repeat" description="ANK" evidence="3">
    <location>
        <begin position="1114"/>
        <end position="1146"/>
    </location>
</feature>
<accession>A0AAE1IAG3</accession>
<dbReference type="Gene3D" id="3.40.50.300">
    <property type="entry name" value="P-loop containing nucleotide triphosphate hydrolases"/>
    <property type="match status" value="1"/>
</dbReference>
<gene>
    <name evidence="6" type="ORF">Triagg1_6975</name>
</gene>
<dbReference type="PROSITE" id="PS50088">
    <property type="entry name" value="ANK_REPEAT"/>
    <property type="match status" value="22"/>
</dbReference>
<feature type="repeat" description="ANK" evidence="3">
    <location>
        <begin position="1714"/>
        <end position="1746"/>
    </location>
</feature>
<feature type="repeat" description="ANK" evidence="3">
    <location>
        <begin position="1582"/>
        <end position="1614"/>
    </location>
</feature>
<evidence type="ECO:0000256" key="1">
    <source>
        <dbReference type="ARBA" id="ARBA00022737"/>
    </source>
</evidence>
<dbReference type="PANTHER" id="PTHR24126">
    <property type="entry name" value="ANKYRIN REPEAT, PH AND SEC7 DOMAIN CONTAINING PROTEIN SECG-RELATED"/>
    <property type="match status" value="1"/>
</dbReference>
<feature type="repeat" description="ANK" evidence="3">
    <location>
        <begin position="1349"/>
        <end position="1381"/>
    </location>
</feature>
<keyword evidence="1" id="KW-0677">Repeat</keyword>
<feature type="region of interest" description="Disordered" evidence="4">
    <location>
        <begin position="427"/>
        <end position="448"/>
    </location>
</feature>
<dbReference type="PANTHER" id="PTHR24126:SF14">
    <property type="entry name" value="ANK_REP_REGION DOMAIN-CONTAINING PROTEIN"/>
    <property type="match status" value="1"/>
</dbReference>
<dbReference type="InterPro" id="IPR056884">
    <property type="entry name" value="NPHP3-like_N"/>
</dbReference>
<feature type="repeat" description="ANK" evidence="3">
    <location>
        <begin position="1681"/>
        <end position="1713"/>
    </location>
</feature>
<name>A0AAE1IAG3_9HYPO</name>
<dbReference type="Pfam" id="PF24883">
    <property type="entry name" value="NPHP3_N"/>
    <property type="match status" value="1"/>
</dbReference>
<dbReference type="InterPro" id="IPR036770">
    <property type="entry name" value="Ankyrin_rpt-contain_sf"/>
</dbReference>
<dbReference type="SUPFAM" id="SSF53474">
    <property type="entry name" value="alpha/beta-Hydrolases"/>
    <property type="match status" value="1"/>
</dbReference>
<feature type="repeat" description="ANK" evidence="3">
    <location>
        <begin position="1516"/>
        <end position="1548"/>
    </location>
</feature>
<dbReference type="Gene3D" id="3.40.50.1820">
    <property type="entry name" value="alpha/beta hydrolase"/>
    <property type="match status" value="1"/>
</dbReference>
<feature type="repeat" description="ANK" evidence="3">
    <location>
        <begin position="1316"/>
        <end position="1348"/>
    </location>
</feature>
<sequence>MLVAAIGTYSVTAIPLAMDNVSRWFRWPKDMPTESQHPSRREQTPQLERSLVTQSKKELTFRVRGVPNDWDRDKLESFLIERDSPAGPVVKSLTKEFHGRSQTATVSFRNTFQLPLRISLPAPYGQFGQLQNLTLDHDFLSITSLFAPAHQNHNVDIVAISGLGGHAFGSFKERDGEHMWLRDALPHSITNESGEPIARIMVYGYESSLPNSDRFQNLEDLGTNLHSDLRTLIFDDSFKPIVFIAHSLGGLIVKQFLISLSKSKDEVDQKLRRAVYGIAFFGVPHDGMDIHSLIPMVGDGPNRFLLESIGSNNSQILSIQQREFSDALGDQGETEIVSFYETRFSPTALQDESGRWTMSGEPAVLVSKASATHCRPCENRPEHICAINRTHSEMVKFAQEDPEYNRVLGRIRSLAQRAITARRSPIQSNMAQEERKYPHFPGPTQPSLSQEERKCLQSLAFRQMHDRGNDIEHAAQGTCEWLLKHDTYISWAASHGGLLWIKGKPGAGKSTLLKYAISKYHDISRASGNALVISFFFHGRGGALQKTPLGFLQSILHQILKKAPEALSDLVGAYQQKCIDMGDPPGKWYWHVKELWGFLELSLPRILTDRSIWLFVDALDECGEADAKQLVQRFKRLLQTSAPRPAWIQFNICFSCRHYPILNAPEMFEIWLEMENNSDISIYVKSELKISFFEQTTPSVIQNLIIGRASGIFLWARLVVKQVQDLELEGFGPNKIEAIIRTIPEDLHELYKTLIHGMGPPSLRLIQWVCFATRPLTTEELRWALVVDAKFSSLQECQKSEDYIPNSERMNQQVIKLSRGLAEVTQRSDTRGYSIQRYDTEGSDTEGLDSQVVQFIHQSVKDFFMNEGLVALDNISASATELIGMAQLELSKTCICYLKMEEISHSVSDESDKLKEKFPFLHYATTSWVLHSQQSDTKGIPQGVLLSLFAWPSNVTFNLWTRIFRDIVGYSEHCPSAKTTLVHIAARYHIVGALKAILEHDDPTFMNIDSKDEDGRTPLSWAVEHRHEGIAQLLLDAGAEVDSTDKAGWIPLLWAVKNGHEAMAKLLLNAGAKVDSTDNKYHRTLLSWAAKHKYEAVVKLLLNAGAEVNSKDTSGWTPLLWAVRNSHETAAKLLLNTGAEVNLADKKSRTPLLWAVENRHEAIAKLLLDAGAEVNLKDKDGWTPLSWAIMHGYKPLIKLLLDAGAEIDFKDTFDGQAPLSWASRNGYETAVKLLLDAGAEVDARDNSDRLAPLSWAVREGHKTVVKLLLNTGAEVDSRNKFNVRTPLSWASENGNEAVVRLLLAAGAEVDSQDNLCRQTPLSWASKEGHETVVKLLLTAGAGVNSQDHNNKTPLSWASEKGHEAVVKILLDAGAGIDDGNPYNNQKPLSLASKNGYEAVVKLLLNAEAKVGSQKRNSNWPLLFASHNGHEAVARLLLDAGAEVNFRDHHNYTSLSLASKNGYEAVVKLLLDAGAEVDSQNHNSNTPLLLASEDGHEVVAKLLLSAGANPNIKGYNFGWTPLLLASQNGHNAIVKLLLTAGAEVDFKDPKDQTPLSLATMNGHENVVKLLLDARAKVDSKDIYNQTPLLRASSGGYKAMVKLLLNAGAEVDYKDQNNRTPLSWASGYGYEPVVKLLLNAGAKVNSKDSYNQTPLLLASTKLHETVIKLLLDAGAEVDFKDHNNRTPLSLASGHGYENVVKMLLDAGAKVGSKDSFNQTPLGWAVTNRHKTVVKLLLDAGVKFNSKDYVNRTPLASTI</sequence>
<evidence type="ECO:0000256" key="4">
    <source>
        <dbReference type="SAM" id="MobiDB-lite"/>
    </source>
</evidence>
<dbReference type="Pfam" id="PF00023">
    <property type="entry name" value="Ank"/>
    <property type="match status" value="5"/>
</dbReference>
<evidence type="ECO:0000313" key="6">
    <source>
        <dbReference type="EMBL" id="KAK4069551.1"/>
    </source>
</evidence>
<dbReference type="Proteomes" id="UP001273209">
    <property type="component" value="Unassembled WGS sequence"/>
</dbReference>
<feature type="repeat" description="ANK" evidence="3">
    <location>
        <begin position="1047"/>
        <end position="1079"/>
    </location>
</feature>
<evidence type="ECO:0000256" key="3">
    <source>
        <dbReference type="PROSITE-ProRule" id="PRU00023"/>
    </source>
</evidence>
<dbReference type="InterPro" id="IPR002110">
    <property type="entry name" value="Ankyrin_rpt"/>
</dbReference>
<dbReference type="SUPFAM" id="SSF48403">
    <property type="entry name" value="Ankyrin repeat"/>
    <property type="match status" value="2"/>
</dbReference>
<feature type="repeat" description="ANK" evidence="3">
    <location>
        <begin position="1648"/>
        <end position="1680"/>
    </location>
</feature>
<dbReference type="Pfam" id="PF13637">
    <property type="entry name" value="Ank_4"/>
    <property type="match status" value="1"/>
</dbReference>
<feature type="region of interest" description="Disordered" evidence="4">
    <location>
        <begin position="31"/>
        <end position="50"/>
    </location>
</feature>
<dbReference type="InterPro" id="IPR027417">
    <property type="entry name" value="P-loop_NTPase"/>
</dbReference>
<feature type="repeat" description="ANK" evidence="3">
    <location>
        <begin position="1383"/>
        <end position="1415"/>
    </location>
</feature>
<feature type="repeat" description="ANK" evidence="3">
    <location>
        <begin position="1081"/>
        <end position="1113"/>
    </location>
</feature>
<organism evidence="6 7">
    <name type="scientific">Trichoderma aggressivum f. europaeum</name>
    <dbReference type="NCBI Taxonomy" id="173218"/>
    <lineage>
        <taxon>Eukaryota</taxon>
        <taxon>Fungi</taxon>
        <taxon>Dikarya</taxon>
        <taxon>Ascomycota</taxon>
        <taxon>Pezizomycotina</taxon>
        <taxon>Sordariomycetes</taxon>
        <taxon>Hypocreomycetidae</taxon>
        <taxon>Hypocreales</taxon>
        <taxon>Hypocreaceae</taxon>
        <taxon>Trichoderma</taxon>
    </lineage>
</organism>
<feature type="repeat" description="ANK" evidence="3">
    <location>
        <begin position="1014"/>
        <end position="1046"/>
    </location>
</feature>
<feature type="repeat" description="ANK" evidence="3">
    <location>
        <begin position="1282"/>
        <end position="1314"/>
    </location>
</feature>
<feature type="repeat" description="ANK" evidence="3">
    <location>
        <begin position="1214"/>
        <end position="1246"/>
    </location>
</feature>
<feature type="repeat" description="ANK" evidence="3">
    <location>
        <begin position="1549"/>
        <end position="1581"/>
    </location>
</feature>
<feature type="repeat" description="ANK" evidence="3">
    <location>
        <begin position="1449"/>
        <end position="1481"/>
    </location>
</feature>
<dbReference type="SMART" id="SM00248">
    <property type="entry name" value="ANK"/>
    <property type="match status" value="22"/>
</dbReference>